<comment type="similarity">
    <text evidence="10">Belongs to the insect chemoreceptor superfamily. Heteromeric odorant receptor channel (TC 1.A.69) family.</text>
</comment>
<evidence type="ECO:0000256" key="3">
    <source>
        <dbReference type="ARBA" id="ARBA00022606"/>
    </source>
</evidence>
<dbReference type="GO" id="GO:0005549">
    <property type="term" value="F:odorant binding"/>
    <property type="evidence" value="ECO:0007669"/>
    <property type="project" value="InterPro"/>
</dbReference>
<evidence type="ECO:0000256" key="2">
    <source>
        <dbReference type="ARBA" id="ARBA00022475"/>
    </source>
</evidence>
<keyword evidence="4 10" id="KW-0812">Transmembrane</keyword>
<keyword evidence="8 10" id="KW-0675">Receptor</keyword>
<evidence type="ECO:0000256" key="5">
    <source>
        <dbReference type="ARBA" id="ARBA00022725"/>
    </source>
</evidence>
<evidence type="ECO:0000256" key="4">
    <source>
        <dbReference type="ARBA" id="ARBA00022692"/>
    </source>
</evidence>
<evidence type="ECO:0000256" key="1">
    <source>
        <dbReference type="ARBA" id="ARBA00004651"/>
    </source>
</evidence>
<proteinExistence type="inferred from homology"/>
<evidence type="ECO:0000256" key="9">
    <source>
        <dbReference type="ARBA" id="ARBA00023224"/>
    </source>
</evidence>
<dbReference type="VEuPathDB" id="VectorBase:PPAPM1_009199"/>
<evidence type="ECO:0000256" key="7">
    <source>
        <dbReference type="ARBA" id="ARBA00023136"/>
    </source>
</evidence>
<keyword evidence="9 10" id="KW-0807">Transducer</keyword>
<keyword evidence="12" id="KW-1185">Reference proteome</keyword>
<feature type="transmembrane region" description="Helical" evidence="10">
    <location>
        <begin position="144"/>
        <end position="164"/>
    </location>
</feature>
<evidence type="ECO:0000256" key="10">
    <source>
        <dbReference type="RuleBase" id="RU351113"/>
    </source>
</evidence>
<dbReference type="AlphaFoldDB" id="A0A3F2ZEH8"/>
<dbReference type="VEuPathDB" id="VectorBase:PPAI013216"/>
<dbReference type="Pfam" id="PF02949">
    <property type="entry name" value="7tm_6"/>
    <property type="match status" value="1"/>
</dbReference>
<dbReference type="GO" id="GO:0007165">
    <property type="term" value="P:signal transduction"/>
    <property type="evidence" value="ECO:0007669"/>
    <property type="project" value="UniProtKB-KW"/>
</dbReference>
<evidence type="ECO:0000256" key="8">
    <source>
        <dbReference type="ARBA" id="ARBA00023170"/>
    </source>
</evidence>
<dbReference type="GO" id="GO:0005886">
    <property type="term" value="C:plasma membrane"/>
    <property type="evidence" value="ECO:0007669"/>
    <property type="project" value="UniProtKB-SubCell"/>
</dbReference>
<dbReference type="Proteomes" id="UP000092462">
    <property type="component" value="Unassembled WGS sequence"/>
</dbReference>
<dbReference type="PANTHER" id="PTHR21137:SF35">
    <property type="entry name" value="ODORANT RECEPTOR 19A-RELATED"/>
    <property type="match status" value="1"/>
</dbReference>
<evidence type="ECO:0000313" key="12">
    <source>
        <dbReference type="Proteomes" id="UP000092462"/>
    </source>
</evidence>
<evidence type="ECO:0000256" key="6">
    <source>
        <dbReference type="ARBA" id="ARBA00022989"/>
    </source>
</evidence>
<dbReference type="EMBL" id="AJVK01001580">
    <property type="status" value="NOT_ANNOTATED_CDS"/>
    <property type="molecule type" value="Genomic_DNA"/>
</dbReference>
<protein>
    <recommendedName>
        <fullName evidence="10">Odorant receptor</fullName>
    </recommendedName>
</protein>
<evidence type="ECO:0000313" key="11">
    <source>
        <dbReference type="EnsemblMetazoa" id="PPAI013216-PA"/>
    </source>
</evidence>
<dbReference type="GO" id="GO:0004984">
    <property type="term" value="F:olfactory receptor activity"/>
    <property type="evidence" value="ECO:0007669"/>
    <property type="project" value="InterPro"/>
</dbReference>
<accession>A0A3F2ZEH8</accession>
<sequence>MEVSLKSPKRPEILLNFRGFRKILELLLKLTALPLIPRHFWCFKFQILVVPHFFIFTIISSLWCIFYGSVASGETTLTFYSIVVLVAHVQVLAKILTYIWNRKEVRDFLDWFEGFYSIKEKDNKIEKIFEDQLSWSLNVSKMCFRAMLMAYGSTCISMIIFLLYKGDAFIYRFPFSPDNPSQVHLGLLHLFQSLGLFFNTFFVVAGDLWVAIIGIHIMGMLRVLADFIRLLDESSQNHSSLLRRIQTLHADIINHNRIFNDLIFHLLTAQLLSSIFLILMSLSAVKYDAVGFVSYFLGGSSIIQLLLICLFGEIIFMRYSDIDRCLNLTKWYEMTLADQRNFILILRMGQKPYGLKAGGMYDVSMPTFIDIVKLAISYCAILFAFIE</sequence>
<keyword evidence="3 10" id="KW-0716">Sensory transduction</keyword>
<feature type="transmembrane region" description="Helical" evidence="10">
    <location>
        <begin position="77"/>
        <end position="100"/>
    </location>
</feature>
<dbReference type="EnsemblMetazoa" id="PPAI013216-RA">
    <property type="protein sequence ID" value="PPAI013216-PA"/>
    <property type="gene ID" value="PPAI013216"/>
</dbReference>
<dbReference type="InterPro" id="IPR004117">
    <property type="entry name" value="7tm6_olfct_rcpt"/>
</dbReference>
<feature type="transmembrane region" description="Helical" evidence="10">
    <location>
        <begin position="262"/>
        <end position="280"/>
    </location>
</feature>
<organism evidence="11 12">
    <name type="scientific">Phlebotomus papatasi</name>
    <name type="common">Sandfly</name>
    <dbReference type="NCBI Taxonomy" id="29031"/>
    <lineage>
        <taxon>Eukaryota</taxon>
        <taxon>Metazoa</taxon>
        <taxon>Ecdysozoa</taxon>
        <taxon>Arthropoda</taxon>
        <taxon>Hexapoda</taxon>
        <taxon>Insecta</taxon>
        <taxon>Pterygota</taxon>
        <taxon>Neoptera</taxon>
        <taxon>Endopterygota</taxon>
        <taxon>Diptera</taxon>
        <taxon>Nematocera</taxon>
        <taxon>Psychodoidea</taxon>
        <taxon>Psychodidae</taxon>
        <taxon>Phlebotomus</taxon>
        <taxon>Phlebotomus</taxon>
    </lineage>
</organism>
<comment type="subcellular location">
    <subcellularLocation>
        <location evidence="1 10">Cell membrane</location>
        <topology evidence="1 10">Multi-pass membrane protein</topology>
    </subcellularLocation>
</comment>
<keyword evidence="5 10" id="KW-0552">Olfaction</keyword>
<reference evidence="11" key="1">
    <citation type="submission" date="2022-08" db="UniProtKB">
        <authorList>
            <consortium name="EnsemblMetazoa"/>
        </authorList>
    </citation>
    <scope>IDENTIFICATION</scope>
    <source>
        <strain evidence="11">Israel</strain>
    </source>
</reference>
<feature type="transmembrane region" description="Helical" evidence="10">
    <location>
        <begin position="47"/>
        <end position="70"/>
    </location>
</feature>
<keyword evidence="7 10" id="KW-0472">Membrane</keyword>
<name>A0A3F2ZEH8_PHLPP</name>
<feature type="transmembrane region" description="Helical" evidence="10">
    <location>
        <begin position="185"/>
        <end position="202"/>
    </location>
</feature>
<comment type="caution">
    <text evidence="10">Lacks conserved residue(s) required for the propagation of feature annotation.</text>
</comment>
<dbReference type="PANTHER" id="PTHR21137">
    <property type="entry name" value="ODORANT RECEPTOR"/>
    <property type="match status" value="1"/>
</dbReference>
<keyword evidence="2" id="KW-1003">Cell membrane</keyword>
<keyword evidence="6 10" id="KW-1133">Transmembrane helix</keyword>
<feature type="transmembrane region" description="Helical" evidence="10">
    <location>
        <begin position="292"/>
        <end position="316"/>
    </location>
</feature>